<dbReference type="Pfam" id="PF01193">
    <property type="entry name" value="RNA_pol_L"/>
    <property type="match status" value="1"/>
</dbReference>
<evidence type="ECO:0000256" key="3">
    <source>
        <dbReference type="ARBA" id="ARBA00031776"/>
    </source>
</evidence>
<dbReference type="Gene3D" id="3.30.1360.10">
    <property type="entry name" value="RNA polymerase, RBP11-like subunit"/>
    <property type="match status" value="1"/>
</dbReference>
<evidence type="ECO:0000256" key="4">
    <source>
        <dbReference type="SAM" id="MobiDB-lite"/>
    </source>
</evidence>
<dbReference type="GO" id="GO:0046983">
    <property type="term" value="F:protein dimerization activity"/>
    <property type="evidence" value="ECO:0007669"/>
    <property type="project" value="InterPro"/>
</dbReference>
<dbReference type="Gene3D" id="2.170.120.12">
    <property type="entry name" value="DNA-directed RNA polymerase, insert domain"/>
    <property type="match status" value="1"/>
</dbReference>
<dbReference type="SUPFAM" id="SSF56553">
    <property type="entry name" value="Insert subdomain of RNA polymerase alpha subunit"/>
    <property type="match status" value="1"/>
</dbReference>
<feature type="domain" description="DNA-directed RNA polymerase RpoA/D/Rpb3-type" evidence="5">
    <location>
        <begin position="138"/>
        <end position="499"/>
    </location>
</feature>
<reference evidence="6" key="1">
    <citation type="journal article" date="2015" name="BMC Evol. Biol.">
        <title>Chloroplast phylogenomic analysis of chlorophyte green algae identifies a novel lineage sister to the Sphaeropleales (Chlorophyceae).</title>
        <authorList>
            <person name="Lemieux C."/>
            <person name="Vincent A.T."/>
            <person name="Labarre A."/>
            <person name="Otis C."/>
            <person name="Turmel M."/>
        </authorList>
    </citation>
    <scope>NUCLEOTIDE SEQUENCE</scope>
</reference>
<dbReference type="EMBL" id="KT625415">
    <property type="protein sequence ID" value="ALO63063.1"/>
    <property type="molecule type" value="Genomic_DNA"/>
</dbReference>
<evidence type="ECO:0000313" key="6">
    <source>
        <dbReference type="EMBL" id="ALO63063.1"/>
    </source>
</evidence>
<dbReference type="AlphaFoldDB" id="A0A0S2LNW6"/>
<evidence type="ECO:0000259" key="5">
    <source>
        <dbReference type="SMART" id="SM00662"/>
    </source>
</evidence>
<dbReference type="CDD" id="cd06928">
    <property type="entry name" value="RNAP_alpha_NTD"/>
    <property type="match status" value="1"/>
</dbReference>
<dbReference type="SMART" id="SM00662">
    <property type="entry name" value="RPOLD"/>
    <property type="match status" value="1"/>
</dbReference>
<dbReference type="RefSeq" id="YP_009184985.1">
    <property type="nucleotide sequence ID" value="NC_028583.1"/>
</dbReference>
<evidence type="ECO:0000256" key="2">
    <source>
        <dbReference type="ARBA" id="ARBA00023163"/>
    </source>
</evidence>
<accession>A0A0S2LNW6</accession>
<proteinExistence type="predicted"/>
<dbReference type="SUPFAM" id="SSF55257">
    <property type="entry name" value="RBP11-like subunits of RNA polymerase"/>
    <property type="match status" value="1"/>
</dbReference>
<dbReference type="Pfam" id="PF01000">
    <property type="entry name" value="RNA_pol_A_bac"/>
    <property type="match status" value="1"/>
</dbReference>
<dbReference type="InterPro" id="IPR036603">
    <property type="entry name" value="RBP11-like"/>
</dbReference>
<dbReference type="GeneID" id="26378696"/>
<name>A0A0S2LNW6_9CHLO</name>
<evidence type="ECO:0000256" key="1">
    <source>
        <dbReference type="ARBA" id="ARBA00022478"/>
    </source>
</evidence>
<dbReference type="GO" id="GO:0003899">
    <property type="term" value="F:DNA-directed RNA polymerase activity"/>
    <property type="evidence" value="ECO:0007669"/>
    <property type="project" value="InterPro"/>
</dbReference>
<organism evidence="6">
    <name type="scientific">Hafniomonas laevis</name>
    <dbReference type="NCBI Taxonomy" id="436124"/>
    <lineage>
        <taxon>Eukaryota</taxon>
        <taxon>Viridiplantae</taxon>
        <taxon>Chlorophyta</taxon>
        <taxon>core chlorophytes</taxon>
        <taxon>Chlorophyceae</taxon>
        <taxon>CS clade</taxon>
        <taxon>Chlamydomonadales</taxon>
        <taxon>Dunaliellaceae</taxon>
        <taxon>Hafniomonas</taxon>
    </lineage>
</organism>
<geneLocation type="chloroplast" evidence="6"/>
<keyword evidence="6" id="KW-0150">Chloroplast</keyword>
<keyword evidence="1" id="KW-0240">DNA-directed RNA polymerase</keyword>
<keyword evidence="2" id="KW-0804">Transcription</keyword>
<dbReference type="InterPro" id="IPR011262">
    <property type="entry name" value="DNA-dir_RNA_pol_insert"/>
</dbReference>
<dbReference type="InterPro" id="IPR036643">
    <property type="entry name" value="RNApol_insert_sf"/>
</dbReference>
<dbReference type="InterPro" id="IPR011263">
    <property type="entry name" value="DNA-dir_RNA_pol_RpoA/D/Rpb3"/>
</dbReference>
<dbReference type="GO" id="GO:0000428">
    <property type="term" value="C:DNA-directed RNA polymerase complex"/>
    <property type="evidence" value="ECO:0007669"/>
    <property type="project" value="UniProtKB-KW"/>
</dbReference>
<dbReference type="GO" id="GO:0006351">
    <property type="term" value="P:DNA-templated transcription"/>
    <property type="evidence" value="ECO:0007669"/>
    <property type="project" value="InterPro"/>
</dbReference>
<protein>
    <recommendedName>
        <fullName evidence="3">Plastid-encoded RNA polymerase subunit alpha</fullName>
    </recommendedName>
</protein>
<feature type="region of interest" description="Disordered" evidence="4">
    <location>
        <begin position="57"/>
        <end position="77"/>
    </location>
</feature>
<sequence>MTTFYSSNTPTEYKPKLQTYYRPIYSSPLTTIRDAHPKHSKQVNDVSHLNRRKLPNPPLEAFNASPPIQLSSSTSLNESHGVSTKCISQASQQQVAEDKTKSKGYDLVIDSGNLMDERSTDFFIISKENRIENPTSFYGCFYLGPFEAGQGITIGNALRRTLLSSIPSYAITSVEIEGVSHEYSSIPGVKETVLDILLALNETVLTSRTSWKDKKVCIGYLKKLGPGIVYARDFRLPPELECVNPNQYIATLSDNGYLNLKFQIQYGSHWTEIKGQNWYNPMKRDDTNSMFHDSLLNTLPSTDPLIEQPWPTLQTDDSFKDSVTENSVFATTKTSLSTKSELQSFTTQTQTTLQKLVNYAEKRENLTRSETLPLLLNPNFSPIRKINYLVEASPLVNSSIRFDHPHLSGQSLQASAHANTAPADHINEFTSTTTSHEGSFISSNELYKNQRNYVELFKTKVSSEIVILEIWTNGSLHPRTALSKAVQHCATTFSKLGQIVF</sequence>
<keyword evidence="6" id="KW-0934">Plastid</keyword>
<gene>
    <name evidence="6" type="primary">rpoA</name>
</gene>
<feature type="compositionally biased region" description="Polar residues" evidence="4">
    <location>
        <begin position="66"/>
        <end position="77"/>
    </location>
</feature>